<name>A0A1I7WM34_HETBA</name>
<dbReference type="WBParaSite" id="Hba_06208">
    <property type="protein sequence ID" value="Hba_06208"/>
    <property type="gene ID" value="Hba_06208"/>
</dbReference>
<keyword evidence="1" id="KW-1185">Reference proteome</keyword>
<evidence type="ECO:0000313" key="1">
    <source>
        <dbReference type="Proteomes" id="UP000095283"/>
    </source>
</evidence>
<proteinExistence type="predicted"/>
<evidence type="ECO:0000313" key="2">
    <source>
        <dbReference type="WBParaSite" id="Hba_06208"/>
    </source>
</evidence>
<dbReference type="Proteomes" id="UP000095283">
    <property type="component" value="Unplaced"/>
</dbReference>
<accession>A0A1I7WM34</accession>
<dbReference type="AlphaFoldDB" id="A0A1I7WM34"/>
<protein>
    <submittedName>
        <fullName evidence="2">Pyr_redox_2 domain-containing protein</fullName>
    </submittedName>
</protein>
<organism evidence="1 2">
    <name type="scientific">Heterorhabditis bacteriophora</name>
    <name type="common">Entomopathogenic nematode worm</name>
    <dbReference type="NCBI Taxonomy" id="37862"/>
    <lineage>
        <taxon>Eukaryota</taxon>
        <taxon>Metazoa</taxon>
        <taxon>Ecdysozoa</taxon>
        <taxon>Nematoda</taxon>
        <taxon>Chromadorea</taxon>
        <taxon>Rhabditida</taxon>
        <taxon>Rhabditina</taxon>
        <taxon>Rhabditomorpha</taxon>
        <taxon>Strongyloidea</taxon>
        <taxon>Heterorhabditidae</taxon>
        <taxon>Heterorhabditis</taxon>
    </lineage>
</organism>
<sequence>MQLVDSSVRQIPVKVHDENVEPTKFYLTVCSVQFTVVDDQNLPKQTNIIMNKKFYLKLISRKYTTSTLKGKYDAVVVGGGHNGLTSLANKIRSGPWSPLLYSTGLLYFSKKFIISFIKINSSNINKINTTINSNYILVKSMGLKNIVDFYQLMTAPISKVVKYR</sequence>
<reference evidence="2" key="1">
    <citation type="submission" date="2016-11" db="UniProtKB">
        <authorList>
            <consortium name="WormBaseParasite"/>
        </authorList>
    </citation>
    <scope>IDENTIFICATION</scope>
</reference>